<sequence length="180" mass="18983">MTGADTTGSDTTGSDTRGTGTADTGGGPALGIGPDPVVLRPRVLLISAWVSAAIVVAIFAVVAYLLPEVDTGVYFRAADQVSMLVLGLLIAGGLLLMARPRVRADAGGIEIRNVWATHWYPWAEVEGIAFPDGASWARIDLPDDEYLPVLAVQAVDRQLAVRGIRTLRGLHGDSRRPARG</sequence>
<feature type="compositionally biased region" description="Low complexity" evidence="1">
    <location>
        <begin position="1"/>
        <end position="22"/>
    </location>
</feature>
<dbReference type="RefSeq" id="WP_130290547.1">
    <property type="nucleotide sequence ID" value="NZ_SHKL01000001.1"/>
</dbReference>
<evidence type="ECO:0000256" key="2">
    <source>
        <dbReference type="SAM" id="Phobius"/>
    </source>
</evidence>
<dbReference type="EMBL" id="SHKL01000001">
    <property type="protein sequence ID" value="RZT86213.1"/>
    <property type="molecule type" value="Genomic_DNA"/>
</dbReference>
<evidence type="ECO:0000313" key="5">
    <source>
        <dbReference type="Proteomes" id="UP000291591"/>
    </source>
</evidence>
<accession>A0A4Q7V0V3</accession>
<dbReference type="InterPro" id="IPR019692">
    <property type="entry name" value="CFP-6_PH"/>
</dbReference>
<feature type="transmembrane region" description="Helical" evidence="2">
    <location>
        <begin position="43"/>
        <end position="66"/>
    </location>
</feature>
<organism evidence="4 5">
    <name type="scientific">Pseudonocardia sediminis</name>
    <dbReference type="NCBI Taxonomy" id="1397368"/>
    <lineage>
        <taxon>Bacteria</taxon>
        <taxon>Bacillati</taxon>
        <taxon>Actinomycetota</taxon>
        <taxon>Actinomycetes</taxon>
        <taxon>Pseudonocardiales</taxon>
        <taxon>Pseudonocardiaceae</taxon>
        <taxon>Pseudonocardia</taxon>
    </lineage>
</organism>
<feature type="region of interest" description="Disordered" evidence="1">
    <location>
        <begin position="1"/>
        <end position="28"/>
    </location>
</feature>
<proteinExistence type="predicted"/>
<dbReference type="Pfam" id="PF10756">
    <property type="entry name" value="bPH_6"/>
    <property type="match status" value="1"/>
</dbReference>
<feature type="domain" description="Low molecular weight protein antigen 6 PH" evidence="3">
    <location>
        <begin position="99"/>
        <end position="168"/>
    </location>
</feature>
<evidence type="ECO:0000256" key="1">
    <source>
        <dbReference type="SAM" id="MobiDB-lite"/>
    </source>
</evidence>
<keyword evidence="2" id="KW-0472">Membrane</keyword>
<feature type="transmembrane region" description="Helical" evidence="2">
    <location>
        <begin position="81"/>
        <end position="98"/>
    </location>
</feature>
<name>A0A4Q7V0V3_PSEST</name>
<keyword evidence="5" id="KW-1185">Reference proteome</keyword>
<evidence type="ECO:0000313" key="4">
    <source>
        <dbReference type="EMBL" id="RZT86213.1"/>
    </source>
</evidence>
<comment type="caution">
    <text evidence="4">The sequence shown here is derived from an EMBL/GenBank/DDBJ whole genome shotgun (WGS) entry which is preliminary data.</text>
</comment>
<protein>
    <submittedName>
        <fullName evidence="4">PH (Pleckstrin Homology) domain-containing protein</fullName>
    </submittedName>
</protein>
<keyword evidence="2" id="KW-0812">Transmembrane</keyword>
<keyword evidence="2" id="KW-1133">Transmembrane helix</keyword>
<dbReference type="AlphaFoldDB" id="A0A4Q7V0V3"/>
<reference evidence="4 5" key="1">
    <citation type="submission" date="2019-02" db="EMBL/GenBank/DDBJ databases">
        <title>Sequencing the genomes of 1000 actinobacteria strains.</title>
        <authorList>
            <person name="Klenk H.-P."/>
        </authorList>
    </citation>
    <scope>NUCLEOTIDE SEQUENCE [LARGE SCALE GENOMIC DNA]</scope>
    <source>
        <strain evidence="4 5">DSM 45779</strain>
    </source>
</reference>
<evidence type="ECO:0000259" key="3">
    <source>
        <dbReference type="Pfam" id="PF10756"/>
    </source>
</evidence>
<dbReference type="OrthoDB" id="5191452at2"/>
<gene>
    <name evidence="4" type="ORF">EV383_3103</name>
</gene>
<dbReference type="Proteomes" id="UP000291591">
    <property type="component" value="Unassembled WGS sequence"/>
</dbReference>